<gene>
    <name evidence="4" type="primary">TCEANC</name>
</gene>
<protein>
    <submittedName>
        <fullName evidence="4">Transcription elongation factor A N-terminal and central domain containing</fullName>
    </submittedName>
</protein>
<dbReference type="Ensembl" id="ENSLLET00000005819.1">
    <property type="protein sequence ID" value="ENSLLEP00000005578.1"/>
    <property type="gene ID" value="ENSLLEG00000003539.1"/>
</dbReference>
<evidence type="ECO:0000313" key="4">
    <source>
        <dbReference type="Ensembl" id="ENSLLEP00000005578.1"/>
    </source>
</evidence>
<proteinExistence type="predicted"/>
<dbReference type="PANTHER" id="PTHR11477">
    <property type="entry name" value="TRANSCRIPTION FACTOR S-II ZINC FINGER DOMAIN-CONTAINING PROTEIN"/>
    <property type="match status" value="1"/>
</dbReference>
<sequence length="340" mass="38839">MNKELTTRALEVEKLLLDRKYEDIAFHLTHFETAEVTSETLQQTDIVRVMYRVLKSCPQGELRRRTKDLLSQWKTLYKNGCFGKSSGHHECKDIGTRIGEETSNPTPKNEQGEMTVVGISTNSHVSNQGYLNLQPNTQEHNSQQPKLCEDCVNPETLTAVEDCSLRTKSTALLCQALMDDTRCLEQAQDLAMEIEKNIFALHAGNDKKYRNCLRSKLSNLKNPNNLHLRRQIFSGDLSPQRFAQMSSMEMANQELRNLRASYTKAAIKEHQLPCGVDGVQTCKIKCQKCENFDCTVTMISRGTLFLPGWVRTGNPDEEMMTFVTCNTCGEKWYHDRWVCL</sequence>
<feature type="domain" description="TFIIS central" evidence="3">
    <location>
        <begin position="165"/>
        <end position="278"/>
    </location>
</feature>
<dbReference type="GeneTree" id="ENSGT00940000162067"/>
<reference evidence="4" key="1">
    <citation type="submission" date="2025-08" db="UniProtKB">
        <authorList>
            <consortium name="Ensembl"/>
        </authorList>
    </citation>
    <scope>IDENTIFICATION</scope>
</reference>
<organism evidence="4 5">
    <name type="scientific">Leptobrachium leishanense</name>
    <name type="common">Leishan spiny toad</name>
    <dbReference type="NCBI Taxonomy" id="445787"/>
    <lineage>
        <taxon>Eukaryota</taxon>
        <taxon>Metazoa</taxon>
        <taxon>Chordata</taxon>
        <taxon>Craniata</taxon>
        <taxon>Vertebrata</taxon>
        <taxon>Euteleostomi</taxon>
        <taxon>Amphibia</taxon>
        <taxon>Batrachia</taxon>
        <taxon>Anura</taxon>
        <taxon>Pelobatoidea</taxon>
        <taxon>Megophryidae</taxon>
        <taxon>Leptobrachium</taxon>
    </lineage>
</organism>
<dbReference type="InterPro" id="IPR035441">
    <property type="entry name" value="TFIIS/LEDGF_dom_sf"/>
</dbReference>
<dbReference type="PROSITE" id="PS51319">
    <property type="entry name" value="TFIIS_N"/>
    <property type="match status" value="1"/>
</dbReference>
<dbReference type="Gene3D" id="1.10.472.30">
    <property type="entry name" value="Transcription elongation factor S-II, central domain"/>
    <property type="match status" value="1"/>
</dbReference>
<feature type="domain" description="TFIIS N-terminal" evidence="2">
    <location>
        <begin position="4"/>
        <end position="80"/>
    </location>
</feature>
<dbReference type="AlphaFoldDB" id="A0A8C5M229"/>
<dbReference type="InterPro" id="IPR017923">
    <property type="entry name" value="TFIIS_N"/>
</dbReference>
<accession>A0A8C5M229</accession>
<dbReference type="SUPFAM" id="SSF57783">
    <property type="entry name" value="Zinc beta-ribbon"/>
    <property type="match status" value="1"/>
</dbReference>
<evidence type="ECO:0000313" key="5">
    <source>
        <dbReference type="Proteomes" id="UP000694569"/>
    </source>
</evidence>
<name>A0A8C5M229_9ANUR</name>
<evidence type="ECO:0000256" key="1">
    <source>
        <dbReference type="PROSITE-ProRule" id="PRU00649"/>
    </source>
</evidence>
<dbReference type="InterPro" id="IPR003618">
    <property type="entry name" value="TFIIS_cen_dom"/>
</dbReference>
<dbReference type="InterPro" id="IPR036575">
    <property type="entry name" value="TFIIS_cen_dom_sf"/>
</dbReference>
<dbReference type="PROSITE" id="PS51321">
    <property type="entry name" value="TFIIS_CENTRAL"/>
    <property type="match status" value="1"/>
</dbReference>
<comment type="subcellular location">
    <subcellularLocation>
        <location evidence="1">Nucleus</location>
    </subcellularLocation>
</comment>
<evidence type="ECO:0000259" key="3">
    <source>
        <dbReference type="PROSITE" id="PS51321"/>
    </source>
</evidence>
<dbReference type="SUPFAM" id="SSF46942">
    <property type="entry name" value="Elongation factor TFIIS domain 2"/>
    <property type="match status" value="1"/>
</dbReference>
<keyword evidence="5" id="KW-1185">Reference proteome</keyword>
<evidence type="ECO:0000259" key="2">
    <source>
        <dbReference type="PROSITE" id="PS51319"/>
    </source>
</evidence>
<dbReference type="SMART" id="SM00510">
    <property type="entry name" value="TFS2M"/>
    <property type="match status" value="1"/>
</dbReference>
<dbReference type="Gene3D" id="2.20.25.10">
    <property type="match status" value="1"/>
</dbReference>
<reference evidence="4" key="2">
    <citation type="submission" date="2025-09" db="UniProtKB">
        <authorList>
            <consortium name="Ensembl"/>
        </authorList>
    </citation>
    <scope>IDENTIFICATION</scope>
</reference>
<dbReference type="Proteomes" id="UP000694569">
    <property type="component" value="Unplaced"/>
</dbReference>
<dbReference type="PIRSF" id="PIRSF006704">
    <property type="entry name" value="TF_IIS"/>
    <property type="match status" value="1"/>
</dbReference>
<dbReference type="Gene3D" id="1.20.930.10">
    <property type="entry name" value="Conserved domain common to transcription factors TFIIS, elongin A, CRSP70"/>
    <property type="match status" value="1"/>
</dbReference>
<dbReference type="Pfam" id="PF07500">
    <property type="entry name" value="TFIIS_M"/>
    <property type="match status" value="1"/>
</dbReference>
<dbReference type="Pfam" id="PF08711">
    <property type="entry name" value="Med26"/>
    <property type="match status" value="1"/>
</dbReference>
<dbReference type="InterPro" id="IPR035100">
    <property type="entry name" value="TF_IIS-typ"/>
</dbReference>
<dbReference type="PANTHER" id="PTHR11477:SF7">
    <property type="entry name" value="TRANSCRIPTION ELONGATION FACTOR A N-TERMINAL AND CENTRAL DOMAIN-CONTAINING PROTEIN"/>
    <property type="match status" value="1"/>
</dbReference>
<dbReference type="GO" id="GO:0006351">
    <property type="term" value="P:DNA-templated transcription"/>
    <property type="evidence" value="ECO:0007669"/>
    <property type="project" value="InterPro"/>
</dbReference>
<keyword evidence="1" id="KW-0539">Nucleus</keyword>
<dbReference type="SUPFAM" id="SSF47676">
    <property type="entry name" value="Conserved domain common to transcription factors TFIIS, elongin A, CRSP70"/>
    <property type="match status" value="1"/>
</dbReference>
<dbReference type="OrthoDB" id="44867at2759"/>
<dbReference type="GO" id="GO:0005634">
    <property type="term" value="C:nucleus"/>
    <property type="evidence" value="ECO:0007669"/>
    <property type="project" value="UniProtKB-SubCell"/>
</dbReference>